<keyword evidence="2" id="KW-1185">Reference proteome</keyword>
<gene>
    <name evidence="1" type="primary">gp_22728</name>
</gene>
<dbReference type="GeneID" id="75692011"/>
<organism evidence="1 2">
    <name type="scientific">uncultured phage cr18_1</name>
    <dbReference type="NCBI Taxonomy" id="2986407"/>
    <lineage>
        <taxon>Viruses</taxon>
        <taxon>Duplodnaviria</taxon>
        <taxon>Heunggongvirae</taxon>
        <taxon>Uroviricota</taxon>
        <taxon>Caudoviricetes</taxon>
        <taxon>Crassvirales</taxon>
        <taxon>Steigviridae</taxon>
        <taxon>Asinivirinae</taxon>
        <taxon>Lebriduvirus</taxon>
        <taxon>Lebriduvirus gastrointestinalis</taxon>
    </lineage>
</organism>
<dbReference type="KEGG" id="vg:75692011"/>
<protein>
    <submittedName>
        <fullName evidence="1">Uncharacterized protein</fullName>
    </submittedName>
</protein>
<dbReference type="RefSeq" id="YP_010359635.1">
    <property type="nucleotide sequence ID" value="NC_062775.1"/>
</dbReference>
<accession>A0AAE7RY38</accession>
<evidence type="ECO:0000313" key="2">
    <source>
        <dbReference type="Proteomes" id="UP000827799"/>
    </source>
</evidence>
<dbReference type="EMBL" id="MZ130485">
    <property type="protein sequence ID" value="QWM90063.1"/>
    <property type="molecule type" value="Genomic_DNA"/>
</dbReference>
<dbReference type="Proteomes" id="UP000827799">
    <property type="component" value="Segment"/>
</dbReference>
<reference evidence="1 2" key="1">
    <citation type="submission" date="2021-04" db="EMBL/GenBank/DDBJ databases">
        <authorList>
            <person name="Shkoporov A.N."/>
            <person name="Stockdale S.R."/>
            <person name="Guerin E."/>
            <person name="Ross R.P."/>
            <person name="Hill C."/>
        </authorList>
    </citation>
    <scope>NUCLEOTIDE SEQUENCE [LARGE SCALE GENOMIC DNA]</scope>
    <source>
        <strain evidence="2">cr18_1</strain>
    </source>
</reference>
<evidence type="ECO:0000313" key="1">
    <source>
        <dbReference type="EMBL" id="QWM90063.1"/>
    </source>
</evidence>
<sequence>MENKACVIIPLKEYNALKERIKELERDHPDISIEWGYSHERYGYFYSNRGKLTLSEGLYSQIRRICALINKEMSAKMDEREEKLCKKSEMIERNTKLDIIDRISCLPWYKRLWFKPEYIK</sequence>
<name>A0AAE7RY38_9CAUD</name>
<proteinExistence type="predicted"/>